<dbReference type="PROSITE" id="PS50975">
    <property type="entry name" value="ATP_GRASP"/>
    <property type="match status" value="1"/>
</dbReference>
<dbReference type="InterPro" id="IPR013815">
    <property type="entry name" value="ATP_grasp_subdomain_1"/>
</dbReference>
<dbReference type="InterPro" id="IPR011761">
    <property type="entry name" value="ATP-grasp"/>
</dbReference>
<dbReference type="GO" id="GO:0008716">
    <property type="term" value="F:D-alanine-D-alanine ligase activity"/>
    <property type="evidence" value="ECO:0007669"/>
    <property type="project" value="InterPro"/>
</dbReference>
<dbReference type="Gene3D" id="3.40.50.20">
    <property type="match status" value="1"/>
</dbReference>
<evidence type="ECO:0000256" key="4">
    <source>
        <dbReference type="PROSITE-ProRule" id="PRU00409"/>
    </source>
</evidence>
<protein>
    <recommendedName>
        <fullName evidence="5">ATP-grasp domain-containing protein</fullName>
    </recommendedName>
</protein>
<name>A0A420YEG4_9PEZI</name>
<proteinExistence type="predicted"/>
<dbReference type="Gene3D" id="3.30.1490.20">
    <property type="entry name" value="ATP-grasp fold, A domain"/>
    <property type="match status" value="1"/>
</dbReference>
<dbReference type="PANTHER" id="PTHR43585:SF2">
    <property type="entry name" value="ATP-GRASP ENZYME FSQD"/>
    <property type="match status" value="1"/>
</dbReference>
<dbReference type="Proteomes" id="UP000275385">
    <property type="component" value="Unassembled WGS sequence"/>
</dbReference>
<dbReference type="Gene3D" id="3.30.470.20">
    <property type="entry name" value="ATP-grasp fold, B domain"/>
    <property type="match status" value="1"/>
</dbReference>
<evidence type="ECO:0000256" key="3">
    <source>
        <dbReference type="ARBA" id="ARBA00022840"/>
    </source>
</evidence>
<keyword evidence="1" id="KW-0436">Ligase</keyword>
<evidence type="ECO:0000259" key="5">
    <source>
        <dbReference type="PROSITE" id="PS50975"/>
    </source>
</evidence>
<evidence type="ECO:0000313" key="7">
    <source>
        <dbReference type="Proteomes" id="UP000275385"/>
    </source>
</evidence>
<keyword evidence="3 4" id="KW-0067">ATP-binding</keyword>
<dbReference type="SUPFAM" id="SSF56059">
    <property type="entry name" value="Glutathione synthetase ATP-binding domain-like"/>
    <property type="match status" value="1"/>
</dbReference>
<evidence type="ECO:0000256" key="2">
    <source>
        <dbReference type="ARBA" id="ARBA00022741"/>
    </source>
</evidence>
<dbReference type="PANTHER" id="PTHR43585">
    <property type="entry name" value="FUMIPYRROLE BIOSYNTHESIS PROTEIN C"/>
    <property type="match status" value="1"/>
</dbReference>
<dbReference type="STRING" id="177199.A0A420YEG4"/>
<keyword evidence="2 4" id="KW-0547">Nucleotide-binding</keyword>
<sequence>MDQSYNVVGTWPWKLDPLPGDTGTVVVDVRSSSTLQRLSETSTCDALQFLLEKADEDQYLVKLLLPVVSGYVVQSDFLARRMIDCLDVAETRGFIAPGQRVQGCTPATYESMTLLELLPHCYGAIVVQKDKTAQVNEELAKRISFSWLSPSPIARKRVAVVGGGSFTKLEGFAVAAASLGVALVVFEDPGHWASSNAYSHIREEFVPLNMTADAAMDQRIAAALSEYQQRNTDGNRLDGIMTVDEHLLTIISRAATLLGFNTSPPEAVGLAQNKFQTRQLDTNVYCRLVRSMAELEHLLEEDGPRLPYPLIVKPSKGWSSEGVWKVANEQELRAKVPMLWQDAFTAWHGRDVVVETYVDGPEVDANMVLVDGRVVFFEVNDDFPSPGDYADDDKAGEQDSTPVANFVETSNMLPSALPPSELEALQQRLHELALAAGFRDGVLHLEARLRNSSCHYTKDPDASNSDGLVDLKLNPLAKSTTKPEDVFLLEINPRQPGWQEIEATAHTYGVSYYSLAVLHALGDKDRILALSRPFVGGAQYHMQLLFVSARKGGVYRWGDVCSTVLRSDQGRHLAAHVVKAVNLIEDGQEVPDPRTGMVYGNFIAFFLIVSRTTRCEAMRIGREIEQLVRVHTDGF</sequence>
<dbReference type="Pfam" id="PF13535">
    <property type="entry name" value="ATP-grasp_4"/>
    <property type="match status" value="1"/>
</dbReference>
<keyword evidence="7" id="KW-1185">Reference proteome</keyword>
<dbReference type="GO" id="GO:0046872">
    <property type="term" value="F:metal ion binding"/>
    <property type="evidence" value="ECO:0007669"/>
    <property type="project" value="InterPro"/>
</dbReference>
<dbReference type="InterPro" id="IPR052032">
    <property type="entry name" value="ATP-dep_AA_Ligase"/>
</dbReference>
<dbReference type="AlphaFoldDB" id="A0A420YEG4"/>
<reference evidence="6 7" key="1">
    <citation type="submission" date="2018-08" db="EMBL/GenBank/DDBJ databases">
        <title>Draft genome of the lignicolous fungus Coniochaeta pulveracea.</title>
        <authorList>
            <person name="Borstlap C.J."/>
            <person name="De Witt R.N."/>
            <person name="Botha A."/>
            <person name="Volschenk H."/>
        </authorList>
    </citation>
    <scope>NUCLEOTIDE SEQUENCE [LARGE SCALE GENOMIC DNA]</scope>
    <source>
        <strain evidence="6 7">CAB683</strain>
    </source>
</reference>
<feature type="domain" description="ATP-grasp" evidence="5">
    <location>
        <begin position="273"/>
        <end position="521"/>
    </location>
</feature>
<dbReference type="Pfam" id="PF18130">
    <property type="entry name" value="ATPgrasp_N"/>
    <property type="match status" value="1"/>
</dbReference>
<dbReference type="GO" id="GO:0005524">
    <property type="term" value="F:ATP binding"/>
    <property type="evidence" value="ECO:0007669"/>
    <property type="project" value="UniProtKB-UniRule"/>
</dbReference>
<organism evidence="6 7">
    <name type="scientific">Coniochaeta pulveracea</name>
    <dbReference type="NCBI Taxonomy" id="177199"/>
    <lineage>
        <taxon>Eukaryota</taxon>
        <taxon>Fungi</taxon>
        <taxon>Dikarya</taxon>
        <taxon>Ascomycota</taxon>
        <taxon>Pezizomycotina</taxon>
        <taxon>Sordariomycetes</taxon>
        <taxon>Sordariomycetidae</taxon>
        <taxon>Coniochaetales</taxon>
        <taxon>Coniochaetaceae</taxon>
        <taxon>Coniochaeta</taxon>
    </lineage>
</organism>
<dbReference type="OrthoDB" id="434648at2759"/>
<gene>
    <name evidence="6" type="ORF">DL546_008467</name>
</gene>
<evidence type="ECO:0000256" key="1">
    <source>
        <dbReference type="ARBA" id="ARBA00022598"/>
    </source>
</evidence>
<dbReference type="InterPro" id="IPR041472">
    <property type="entry name" value="BL00235/CARNS1_N"/>
</dbReference>
<accession>A0A420YEG4</accession>
<dbReference type="EMBL" id="QVQW01000016">
    <property type="protein sequence ID" value="RKU46177.1"/>
    <property type="molecule type" value="Genomic_DNA"/>
</dbReference>
<evidence type="ECO:0000313" key="6">
    <source>
        <dbReference type="EMBL" id="RKU46177.1"/>
    </source>
</evidence>
<comment type="caution">
    <text evidence="6">The sequence shown here is derived from an EMBL/GenBank/DDBJ whole genome shotgun (WGS) entry which is preliminary data.</text>
</comment>